<reference evidence="1" key="2">
    <citation type="submission" date="2023-01" db="EMBL/GenBank/DDBJ databases">
        <title>Draft genome sequence of Sneathiella chinensis strain NBRC 103408.</title>
        <authorList>
            <person name="Sun Q."/>
            <person name="Mori K."/>
        </authorList>
    </citation>
    <scope>NUCLEOTIDE SEQUENCE</scope>
    <source>
        <strain evidence="1">NBRC 103408</strain>
    </source>
</reference>
<dbReference type="EMBL" id="BSNF01000001">
    <property type="protein sequence ID" value="GLQ05523.1"/>
    <property type="molecule type" value="Genomic_DNA"/>
</dbReference>
<accession>A0ABQ5U2Q0</accession>
<sequence>MVSKSDAFLQKYDLPEPSMEAFVYCHDHGCRERPVLSLTGADWDRIKGPLAEKANSPAEERGNLARAMAELEKIGGEATGTTADRARTAFDNDHQLDCIDESANALGLLLLLQQQGLIHHHRVEGVEGRGGAFEWPHFAASLKEVASGEVFAFDSWFHDNGAEAEVMPLPVWKAGWNPPGFD</sequence>
<name>A0ABQ5U2Q0_9PROT</name>
<reference evidence="1" key="1">
    <citation type="journal article" date="2014" name="Int. J. Syst. Evol. Microbiol.">
        <title>Complete genome of a new Firmicutes species belonging to the dominant human colonic microbiota ('Ruminococcus bicirculans') reveals two chromosomes and a selective capacity to utilize plant glucans.</title>
        <authorList>
            <consortium name="NISC Comparative Sequencing Program"/>
            <person name="Wegmann U."/>
            <person name="Louis P."/>
            <person name="Goesmann A."/>
            <person name="Henrissat B."/>
            <person name="Duncan S.H."/>
            <person name="Flint H.J."/>
        </authorList>
    </citation>
    <scope>NUCLEOTIDE SEQUENCE</scope>
    <source>
        <strain evidence="1">NBRC 103408</strain>
    </source>
</reference>
<evidence type="ECO:0000313" key="2">
    <source>
        <dbReference type="Proteomes" id="UP001161409"/>
    </source>
</evidence>
<evidence type="ECO:0000313" key="1">
    <source>
        <dbReference type="EMBL" id="GLQ05523.1"/>
    </source>
</evidence>
<protein>
    <submittedName>
        <fullName evidence="1">Uncharacterized protein</fullName>
    </submittedName>
</protein>
<organism evidence="1 2">
    <name type="scientific">Sneathiella chinensis</name>
    <dbReference type="NCBI Taxonomy" id="349750"/>
    <lineage>
        <taxon>Bacteria</taxon>
        <taxon>Pseudomonadati</taxon>
        <taxon>Pseudomonadota</taxon>
        <taxon>Alphaproteobacteria</taxon>
        <taxon>Sneathiellales</taxon>
        <taxon>Sneathiellaceae</taxon>
        <taxon>Sneathiella</taxon>
    </lineage>
</organism>
<keyword evidence="2" id="KW-1185">Reference proteome</keyword>
<gene>
    <name evidence="1" type="ORF">GCM10007924_07440</name>
</gene>
<proteinExistence type="predicted"/>
<dbReference type="Proteomes" id="UP001161409">
    <property type="component" value="Unassembled WGS sequence"/>
</dbReference>
<comment type="caution">
    <text evidence="1">The sequence shown here is derived from an EMBL/GenBank/DDBJ whole genome shotgun (WGS) entry which is preliminary data.</text>
</comment>